<organism evidence="2 3">
    <name type="scientific">Teichococcus aerophilus</name>
    <dbReference type="NCBI Taxonomy" id="1224513"/>
    <lineage>
        <taxon>Bacteria</taxon>
        <taxon>Pseudomonadati</taxon>
        <taxon>Pseudomonadota</taxon>
        <taxon>Alphaproteobacteria</taxon>
        <taxon>Acetobacterales</taxon>
        <taxon>Roseomonadaceae</taxon>
        <taxon>Roseomonas</taxon>
    </lineage>
</organism>
<proteinExistence type="predicted"/>
<sequence length="237" mass="25255">MRGLTLTLCATAALLAAHGPAEAAPRLADILVPAMLDVPVATLEAKAGRAREVTALPDGRQSRYYAVEGCGVTAYARGGTVEAYKLSLSPQCDMDVSPFLGARLPAAGLLTLETFADTLGPLPTPTRETFRALCISDCGNAADPVVEFLWRAPQGPRPIEIKLGFVLASGAAAEAGDEWQQVMEQAENAEYVSLGRFNCDDRHQAEGLRAFNNIQPNEVTIGRGVRDELPLYAALCR</sequence>
<comment type="caution">
    <text evidence="2">The sequence shown here is derived from an EMBL/GenBank/DDBJ whole genome shotgun (WGS) entry which is preliminary data.</text>
</comment>
<feature type="signal peptide" evidence="1">
    <location>
        <begin position="1"/>
        <end position="23"/>
    </location>
</feature>
<evidence type="ECO:0000313" key="2">
    <source>
        <dbReference type="EMBL" id="MBC9209867.1"/>
    </source>
</evidence>
<reference evidence="2 3" key="1">
    <citation type="journal article" date="2013" name="Int. J. Syst. Evol. Microbiol.">
        <title>Roseomonas aerophila sp. nov., isolated from air.</title>
        <authorList>
            <person name="Kim S.J."/>
            <person name="Weon H.Y."/>
            <person name="Ahn J.H."/>
            <person name="Hong S.B."/>
            <person name="Seok S.J."/>
            <person name="Whang K.S."/>
            <person name="Kwon S.W."/>
        </authorList>
    </citation>
    <scope>NUCLEOTIDE SEQUENCE [LARGE SCALE GENOMIC DNA]</scope>
    <source>
        <strain evidence="2 3">NBRC 108923</strain>
    </source>
</reference>
<dbReference type="Proteomes" id="UP000626026">
    <property type="component" value="Unassembled WGS sequence"/>
</dbReference>
<feature type="chain" id="PRO_5046579003" evidence="1">
    <location>
        <begin position="24"/>
        <end position="237"/>
    </location>
</feature>
<evidence type="ECO:0000313" key="3">
    <source>
        <dbReference type="Proteomes" id="UP000626026"/>
    </source>
</evidence>
<name>A0ABR7RTH0_9PROT</name>
<dbReference type="EMBL" id="JACTVA010000077">
    <property type="protein sequence ID" value="MBC9209867.1"/>
    <property type="molecule type" value="Genomic_DNA"/>
</dbReference>
<evidence type="ECO:0000256" key="1">
    <source>
        <dbReference type="SAM" id="SignalP"/>
    </source>
</evidence>
<protein>
    <submittedName>
        <fullName evidence="2">Uncharacterized protein</fullName>
    </submittedName>
</protein>
<accession>A0ABR7RTH0</accession>
<gene>
    <name evidence="2" type="ORF">IBL26_23720</name>
</gene>
<keyword evidence="1" id="KW-0732">Signal</keyword>
<keyword evidence="3" id="KW-1185">Reference proteome</keyword>
<dbReference type="RefSeq" id="WP_187786992.1">
    <property type="nucleotide sequence ID" value="NZ_JACTVA010000077.1"/>
</dbReference>